<dbReference type="PANTHER" id="PTHR38225:SF3">
    <property type="entry name" value="RX N-TERMINAL DOMAIN-CONTAINING PROTEIN"/>
    <property type="match status" value="1"/>
</dbReference>
<name>A0ABC8TWV2_9AQUA</name>
<feature type="transmembrane region" description="Helical" evidence="1">
    <location>
        <begin position="102"/>
        <end position="128"/>
    </location>
</feature>
<gene>
    <name evidence="2" type="ORF">ILEXP_LOCUS43648</name>
</gene>
<keyword evidence="3" id="KW-1185">Reference proteome</keyword>
<dbReference type="EMBL" id="CAUOFW020006241">
    <property type="protein sequence ID" value="CAK9173916.1"/>
    <property type="molecule type" value="Genomic_DNA"/>
</dbReference>
<dbReference type="PANTHER" id="PTHR38225">
    <property type="entry name" value="PROTEIN, PUTATIVE-RELATED"/>
    <property type="match status" value="1"/>
</dbReference>
<evidence type="ECO:0000313" key="3">
    <source>
        <dbReference type="Proteomes" id="UP001642360"/>
    </source>
</evidence>
<evidence type="ECO:0000313" key="2">
    <source>
        <dbReference type="EMBL" id="CAK9173916.1"/>
    </source>
</evidence>
<organism evidence="2 3">
    <name type="scientific">Ilex paraguariensis</name>
    <name type="common">yerba mate</name>
    <dbReference type="NCBI Taxonomy" id="185542"/>
    <lineage>
        <taxon>Eukaryota</taxon>
        <taxon>Viridiplantae</taxon>
        <taxon>Streptophyta</taxon>
        <taxon>Embryophyta</taxon>
        <taxon>Tracheophyta</taxon>
        <taxon>Spermatophyta</taxon>
        <taxon>Magnoliopsida</taxon>
        <taxon>eudicotyledons</taxon>
        <taxon>Gunneridae</taxon>
        <taxon>Pentapetalae</taxon>
        <taxon>asterids</taxon>
        <taxon>campanulids</taxon>
        <taxon>Aquifoliales</taxon>
        <taxon>Aquifoliaceae</taxon>
        <taxon>Ilex</taxon>
    </lineage>
</organism>
<keyword evidence="1" id="KW-0472">Membrane</keyword>
<evidence type="ECO:0008006" key="4">
    <source>
        <dbReference type="Google" id="ProtNLM"/>
    </source>
</evidence>
<protein>
    <recommendedName>
        <fullName evidence="4">Transmembrane protein</fullName>
    </recommendedName>
</protein>
<keyword evidence="1" id="KW-0812">Transmembrane</keyword>
<proteinExistence type="predicted"/>
<comment type="caution">
    <text evidence="2">The sequence shown here is derived from an EMBL/GenBank/DDBJ whole genome shotgun (WGS) entry which is preliminary data.</text>
</comment>
<dbReference type="AlphaFoldDB" id="A0ABC8TWV2"/>
<reference evidence="2 3" key="1">
    <citation type="submission" date="2024-02" db="EMBL/GenBank/DDBJ databases">
        <authorList>
            <person name="Vignale AGUSTIN F."/>
            <person name="Sosa J E."/>
            <person name="Modenutti C."/>
        </authorList>
    </citation>
    <scope>NUCLEOTIDE SEQUENCE [LARGE SCALE GENOMIC DNA]</scope>
</reference>
<accession>A0ABC8TWV2</accession>
<evidence type="ECO:0000256" key="1">
    <source>
        <dbReference type="SAM" id="Phobius"/>
    </source>
</evidence>
<sequence>MAIDTNRTQVWTQPVNCLSKPFCKSKAQKYPRVRSESFRNEGNSANIVDANLSVLRERIEQVRKKERIDTRRCIPQNGWTYKPVYDHDKHKRDSLLSESIKLVGYVGSAFGLVFLSGSLCVFIVSFAVHLHT</sequence>
<keyword evidence="1" id="KW-1133">Transmembrane helix</keyword>
<dbReference type="Proteomes" id="UP001642360">
    <property type="component" value="Unassembled WGS sequence"/>
</dbReference>